<evidence type="ECO:0000256" key="1">
    <source>
        <dbReference type="SAM" id="Phobius"/>
    </source>
</evidence>
<keyword evidence="1" id="KW-0472">Membrane</keyword>
<dbReference type="STRING" id="320771.Cflav_PD1214"/>
<accession>B9XNR4</accession>
<comment type="caution">
    <text evidence="2">The sequence shown here is derived from an EMBL/GenBank/DDBJ whole genome shotgun (WGS) entry which is preliminary data.</text>
</comment>
<dbReference type="Proteomes" id="UP000003688">
    <property type="component" value="Unassembled WGS sequence"/>
</dbReference>
<dbReference type="EMBL" id="ABOX02000042">
    <property type="protein sequence ID" value="EEF58487.1"/>
    <property type="molecule type" value="Genomic_DNA"/>
</dbReference>
<proteinExistence type="predicted"/>
<evidence type="ECO:0000313" key="2">
    <source>
        <dbReference type="EMBL" id="EEF58487.1"/>
    </source>
</evidence>
<keyword evidence="1" id="KW-0812">Transmembrane</keyword>
<protein>
    <submittedName>
        <fullName evidence="2">Uncharacterized protein</fullName>
    </submittedName>
</protein>
<evidence type="ECO:0000313" key="3">
    <source>
        <dbReference type="Proteomes" id="UP000003688"/>
    </source>
</evidence>
<reference evidence="2 3" key="1">
    <citation type="journal article" date="2011" name="J. Bacteriol.">
        <title>Genome sequence of 'Pedosphaera parvula' Ellin514, an aerobic Verrucomicrobial isolate from pasture soil.</title>
        <authorList>
            <person name="Kant R."/>
            <person name="van Passel M.W."/>
            <person name="Sangwan P."/>
            <person name="Palva A."/>
            <person name="Lucas S."/>
            <person name="Copeland A."/>
            <person name="Lapidus A."/>
            <person name="Glavina Del Rio T."/>
            <person name="Dalin E."/>
            <person name="Tice H."/>
            <person name="Bruce D."/>
            <person name="Goodwin L."/>
            <person name="Pitluck S."/>
            <person name="Chertkov O."/>
            <person name="Larimer F.W."/>
            <person name="Land M.L."/>
            <person name="Hauser L."/>
            <person name="Brettin T.S."/>
            <person name="Detter J.C."/>
            <person name="Han S."/>
            <person name="de Vos W.M."/>
            <person name="Janssen P.H."/>
            <person name="Smidt H."/>
        </authorList>
    </citation>
    <scope>NUCLEOTIDE SEQUENCE [LARGE SCALE GENOMIC DNA]</scope>
    <source>
        <strain evidence="2 3">Ellin514</strain>
    </source>
</reference>
<name>B9XNR4_PEDPL</name>
<dbReference type="RefSeq" id="WP_007417450.1">
    <property type="nucleotide sequence ID" value="NZ_ABOX02000042.1"/>
</dbReference>
<keyword evidence="1" id="KW-1133">Transmembrane helix</keyword>
<gene>
    <name evidence="2" type="ORF">Cflav_PD1214</name>
</gene>
<dbReference type="AlphaFoldDB" id="B9XNR4"/>
<feature type="transmembrane region" description="Helical" evidence="1">
    <location>
        <begin position="91"/>
        <end position="109"/>
    </location>
</feature>
<keyword evidence="3" id="KW-1185">Reference proteome</keyword>
<sequence length="175" mass="18892">MKTTELPLKLRVASPCTARWEEMKGDEQVRFCNLCQKNVYNLSALSSGDAATLVKSKEGKLCTRFYQRADGTVLTDDCPVGLAKAWKRAQAMLLGGVGLIVFTIINIAAANREEDTSQPGTGLKVRIEQAKNDIKAGLGIKTPRLLMGEVSVSPVMGKVVAPHTPKPPAPKSDKK</sequence>
<organism evidence="2 3">
    <name type="scientific">Pedosphaera parvula (strain Ellin514)</name>
    <dbReference type="NCBI Taxonomy" id="320771"/>
    <lineage>
        <taxon>Bacteria</taxon>
        <taxon>Pseudomonadati</taxon>
        <taxon>Verrucomicrobiota</taxon>
        <taxon>Pedosphaerae</taxon>
        <taxon>Pedosphaerales</taxon>
        <taxon>Pedosphaeraceae</taxon>
        <taxon>Pedosphaera</taxon>
    </lineage>
</organism>
<dbReference type="OrthoDB" id="9814057at2"/>